<proteinExistence type="predicted"/>
<dbReference type="AlphaFoldDB" id="A0A2N9G956"/>
<protein>
    <submittedName>
        <fullName evidence="1">Uncharacterized protein</fullName>
    </submittedName>
</protein>
<evidence type="ECO:0000313" key="1">
    <source>
        <dbReference type="EMBL" id="SPC95664.1"/>
    </source>
</evidence>
<reference evidence="1" key="1">
    <citation type="submission" date="2018-02" db="EMBL/GenBank/DDBJ databases">
        <authorList>
            <person name="Cohen D.B."/>
            <person name="Kent A.D."/>
        </authorList>
    </citation>
    <scope>NUCLEOTIDE SEQUENCE</scope>
</reference>
<dbReference type="EMBL" id="OIVN01001591">
    <property type="protein sequence ID" value="SPC95664.1"/>
    <property type="molecule type" value="Genomic_DNA"/>
</dbReference>
<gene>
    <name evidence="1" type="ORF">FSB_LOCUS23546</name>
</gene>
<accession>A0A2N9G956</accession>
<organism evidence="1">
    <name type="scientific">Fagus sylvatica</name>
    <name type="common">Beechnut</name>
    <dbReference type="NCBI Taxonomy" id="28930"/>
    <lineage>
        <taxon>Eukaryota</taxon>
        <taxon>Viridiplantae</taxon>
        <taxon>Streptophyta</taxon>
        <taxon>Embryophyta</taxon>
        <taxon>Tracheophyta</taxon>
        <taxon>Spermatophyta</taxon>
        <taxon>Magnoliopsida</taxon>
        <taxon>eudicotyledons</taxon>
        <taxon>Gunneridae</taxon>
        <taxon>Pentapetalae</taxon>
        <taxon>rosids</taxon>
        <taxon>fabids</taxon>
        <taxon>Fagales</taxon>
        <taxon>Fagaceae</taxon>
        <taxon>Fagus</taxon>
    </lineage>
</organism>
<sequence>MEAFTRLLHSRVQNSSYFQFHPRCKESQVTHLSYTSRLHGSSTTYLKESAFGQLKFLKTALGVGDPSIIKLRQEARHVLSFEVGDGRSISLPHDMWHPNGVLFQKYSHRVILIYDAASQFEAKIETVLREKQWVWKALEFCVANGGRFVCTEFELVLSP</sequence>
<name>A0A2N9G956_FAGSY</name>